<evidence type="ECO:0000313" key="5">
    <source>
        <dbReference type="Proteomes" id="UP000438429"/>
    </source>
</evidence>
<evidence type="ECO:0000259" key="3">
    <source>
        <dbReference type="Pfam" id="PF16689"/>
    </source>
</evidence>
<evidence type="ECO:0000256" key="1">
    <source>
        <dbReference type="SAM" id="Coils"/>
    </source>
</evidence>
<name>A0A6A4T6F3_SCOMX</name>
<dbReference type="Pfam" id="PF16689">
    <property type="entry name" value="APC_N_CC"/>
    <property type="match status" value="1"/>
</dbReference>
<dbReference type="GO" id="GO:0016342">
    <property type="term" value="C:catenin complex"/>
    <property type="evidence" value="ECO:0007669"/>
    <property type="project" value="TreeGrafter"/>
</dbReference>
<evidence type="ECO:0000256" key="2">
    <source>
        <dbReference type="SAM" id="MobiDB-lite"/>
    </source>
</evidence>
<dbReference type="PANTHER" id="PTHR12607">
    <property type="entry name" value="ADENOMATOUS POLYPOSIS COLI PROTEIN FAMILY"/>
    <property type="match status" value="1"/>
</dbReference>
<dbReference type="GO" id="GO:0007389">
    <property type="term" value="P:pattern specification process"/>
    <property type="evidence" value="ECO:0007669"/>
    <property type="project" value="TreeGrafter"/>
</dbReference>
<feature type="coiled-coil region" evidence="1">
    <location>
        <begin position="72"/>
        <end position="106"/>
    </location>
</feature>
<dbReference type="GO" id="GO:0090090">
    <property type="term" value="P:negative regulation of canonical Wnt signaling pathway"/>
    <property type="evidence" value="ECO:0007669"/>
    <property type="project" value="TreeGrafter"/>
</dbReference>
<protein>
    <recommendedName>
        <fullName evidence="3">Adenomatous polyposis coli N-terminal dimerisation domain-containing protein</fullName>
    </recommendedName>
</protein>
<dbReference type="InterPro" id="IPR036149">
    <property type="entry name" value="APC_N_sf"/>
</dbReference>
<organism evidence="4 5">
    <name type="scientific">Scophthalmus maximus</name>
    <name type="common">Turbot</name>
    <name type="synonym">Psetta maxima</name>
    <dbReference type="NCBI Taxonomy" id="52904"/>
    <lineage>
        <taxon>Eukaryota</taxon>
        <taxon>Metazoa</taxon>
        <taxon>Chordata</taxon>
        <taxon>Craniata</taxon>
        <taxon>Vertebrata</taxon>
        <taxon>Euteleostomi</taxon>
        <taxon>Actinopterygii</taxon>
        <taxon>Neopterygii</taxon>
        <taxon>Teleostei</taxon>
        <taxon>Neoteleostei</taxon>
        <taxon>Acanthomorphata</taxon>
        <taxon>Carangaria</taxon>
        <taxon>Pleuronectiformes</taxon>
        <taxon>Pleuronectoidei</taxon>
        <taxon>Scophthalmidae</taxon>
        <taxon>Scophthalmus</taxon>
    </lineage>
</organism>
<proteinExistence type="predicted"/>
<dbReference type="InterPro" id="IPR032038">
    <property type="entry name" value="APC_N"/>
</dbReference>
<comment type="caution">
    <text evidence="4">The sequence shown here is derived from an EMBL/GenBank/DDBJ whole genome shotgun (WGS) entry which is preliminary data.</text>
</comment>
<gene>
    <name evidence="4" type="ORF">F2P81_005115</name>
</gene>
<dbReference type="GO" id="GO:0007399">
    <property type="term" value="P:nervous system development"/>
    <property type="evidence" value="ECO:0007669"/>
    <property type="project" value="TreeGrafter"/>
</dbReference>
<dbReference type="SUPFAM" id="SSF58050">
    <property type="entry name" value="N-terminal coiled coil domain from apc"/>
    <property type="match status" value="1"/>
</dbReference>
<sequence length="173" mass="19803">MMSCCCEKELMISEQQSNLRPPPQTEAAVKPTGTRFSTQAPFPPPPPPAAAALCLEEAVSMGALQSVKMASYDQLAHQVEALRKENSHLRRELEDNSHHLSQLETETIGMKFSLQMDLIRQQLEFEAQQVRSVMEDRFGTNDEMVQRTQVSRSDDIIKVNETHTFKNHHHYYY</sequence>
<dbReference type="GO" id="GO:0016477">
    <property type="term" value="P:cell migration"/>
    <property type="evidence" value="ECO:0007669"/>
    <property type="project" value="TreeGrafter"/>
</dbReference>
<dbReference type="GO" id="GO:0005881">
    <property type="term" value="C:cytoplasmic microtubule"/>
    <property type="evidence" value="ECO:0007669"/>
    <property type="project" value="TreeGrafter"/>
</dbReference>
<dbReference type="EMBL" id="VEVO01000005">
    <property type="protein sequence ID" value="KAF0041583.1"/>
    <property type="molecule type" value="Genomic_DNA"/>
</dbReference>
<feature type="region of interest" description="Disordered" evidence="2">
    <location>
        <begin position="16"/>
        <end position="45"/>
    </location>
</feature>
<dbReference type="AlphaFoldDB" id="A0A6A4T6F3"/>
<dbReference type="InterPro" id="IPR026818">
    <property type="entry name" value="Apc_fam"/>
</dbReference>
<dbReference type="GO" id="GO:0007026">
    <property type="term" value="P:negative regulation of microtubule depolymerization"/>
    <property type="evidence" value="ECO:0007669"/>
    <property type="project" value="TreeGrafter"/>
</dbReference>
<dbReference type="GO" id="GO:0008017">
    <property type="term" value="F:microtubule binding"/>
    <property type="evidence" value="ECO:0007669"/>
    <property type="project" value="TreeGrafter"/>
</dbReference>
<dbReference type="GO" id="GO:0045295">
    <property type="term" value="F:gamma-catenin binding"/>
    <property type="evidence" value="ECO:0007669"/>
    <property type="project" value="TreeGrafter"/>
</dbReference>
<accession>A0A6A4T6F3</accession>
<dbReference type="PANTHER" id="PTHR12607:SF3">
    <property type="entry name" value="ADENOMATOUS POLYPOSIS COLI PROTEIN 2"/>
    <property type="match status" value="1"/>
</dbReference>
<dbReference type="GO" id="GO:0008013">
    <property type="term" value="F:beta-catenin binding"/>
    <property type="evidence" value="ECO:0007669"/>
    <property type="project" value="InterPro"/>
</dbReference>
<evidence type="ECO:0000313" key="4">
    <source>
        <dbReference type="EMBL" id="KAF0041583.1"/>
    </source>
</evidence>
<feature type="domain" description="Adenomatous polyposis coli N-terminal dimerisation" evidence="3">
    <location>
        <begin position="70"/>
        <end position="116"/>
    </location>
</feature>
<dbReference type="Proteomes" id="UP000438429">
    <property type="component" value="Unassembled WGS sequence"/>
</dbReference>
<reference evidence="4 5" key="1">
    <citation type="submission" date="2019-06" db="EMBL/GenBank/DDBJ databases">
        <title>Draft genomes of female and male turbot (Scophthalmus maximus).</title>
        <authorList>
            <person name="Xu H."/>
            <person name="Xu X.-W."/>
            <person name="Shao C."/>
            <person name="Chen S."/>
        </authorList>
    </citation>
    <scope>NUCLEOTIDE SEQUENCE [LARGE SCALE GENOMIC DNA]</scope>
    <source>
        <strain evidence="4">Ysfricsl-2016a</strain>
        <tissue evidence="4">Blood</tissue>
    </source>
</reference>
<dbReference type="GO" id="GO:0001708">
    <property type="term" value="P:cell fate specification"/>
    <property type="evidence" value="ECO:0007669"/>
    <property type="project" value="TreeGrafter"/>
</dbReference>
<dbReference type="Gene3D" id="1.20.5.10">
    <property type="match status" value="1"/>
</dbReference>
<keyword evidence="1" id="KW-0175">Coiled coil</keyword>
<dbReference type="GO" id="GO:0030877">
    <property type="term" value="C:beta-catenin destruction complex"/>
    <property type="evidence" value="ECO:0007669"/>
    <property type="project" value="TreeGrafter"/>
</dbReference>